<comment type="caution">
    <text evidence="8">The sequence shown here is derived from an EMBL/GenBank/DDBJ whole genome shotgun (WGS) entry which is preliminary data.</text>
</comment>
<name>A0A972F7F8_9RHOO</name>
<dbReference type="Proteomes" id="UP000599523">
    <property type="component" value="Unassembled WGS sequence"/>
</dbReference>
<keyword evidence="5" id="KW-0804">Transcription</keyword>
<keyword evidence="9" id="KW-1185">Reference proteome</keyword>
<evidence type="ECO:0000256" key="6">
    <source>
        <dbReference type="ARBA" id="ARBA00029628"/>
    </source>
</evidence>
<evidence type="ECO:0000256" key="4">
    <source>
        <dbReference type="ARBA" id="ARBA00023015"/>
    </source>
</evidence>
<dbReference type="Pfam" id="PF01845">
    <property type="entry name" value="CcdB"/>
    <property type="match status" value="1"/>
</dbReference>
<evidence type="ECO:0000313" key="9">
    <source>
        <dbReference type="Proteomes" id="UP000599523"/>
    </source>
</evidence>
<dbReference type="SUPFAM" id="SSF50118">
    <property type="entry name" value="Cell growth inhibitor/plasmid maintenance toxic component"/>
    <property type="match status" value="1"/>
</dbReference>
<sequence>MTQFTVYENDEGPGYLVDLQAEIHSHFATRVVAPLLPVEDVPDHASGLNPVFEIEGQRFVMATQGMAAVPLAILKRPVSSLAHRRAEFVAAMDLLFQGF</sequence>
<dbReference type="GO" id="GO:0006276">
    <property type="term" value="P:plasmid maintenance"/>
    <property type="evidence" value="ECO:0007669"/>
    <property type="project" value="InterPro"/>
</dbReference>
<reference evidence="8" key="1">
    <citation type="submission" date="2019-12" db="EMBL/GenBank/DDBJ databases">
        <title>Comparative genomics gives insights into the taxonomy of the Azoarcus-Aromatoleum group and reveals separate origins of nif in the plant-associated Azoarcus and non-plant-associated Aromatoleum sub-groups.</title>
        <authorList>
            <person name="Lafos M."/>
            <person name="Maluk M."/>
            <person name="Batista M."/>
            <person name="Junghare M."/>
            <person name="Carmona M."/>
            <person name="Faoro H."/>
            <person name="Cruz L.M."/>
            <person name="Battistoni F."/>
            <person name="De Souza E."/>
            <person name="Pedrosa F."/>
            <person name="Chen W.-M."/>
            <person name="Poole P.S."/>
            <person name="Dixon R.A."/>
            <person name="James E.K."/>
        </authorList>
    </citation>
    <scope>NUCLEOTIDE SEQUENCE</scope>
    <source>
        <strain evidence="8">NSC3</strain>
    </source>
</reference>
<proteinExistence type="inferred from homology"/>
<organism evidence="8 9">
    <name type="scientific">Azoarcus taiwanensis</name>
    <dbReference type="NCBI Taxonomy" id="666964"/>
    <lineage>
        <taxon>Bacteria</taxon>
        <taxon>Pseudomonadati</taxon>
        <taxon>Pseudomonadota</taxon>
        <taxon>Betaproteobacteria</taxon>
        <taxon>Rhodocyclales</taxon>
        <taxon>Zoogloeaceae</taxon>
        <taxon>Azoarcus</taxon>
    </lineage>
</organism>
<comment type="similarity">
    <text evidence="1">Belongs to the CcdB toxin family.</text>
</comment>
<accession>A0A972F7F8</accession>
<evidence type="ECO:0000256" key="7">
    <source>
        <dbReference type="ARBA" id="ARBA00033135"/>
    </source>
</evidence>
<evidence type="ECO:0000256" key="5">
    <source>
        <dbReference type="ARBA" id="ARBA00023163"/>
    </source>
</evidence>
<keyword evidence="4" id="KW-0805">Transcription regulation</keyword>
<dbReference type="AlphaFoldDB" id="A0A972F7F8"/>
<keyword evidence="3" id="KW-0678">Repressor</keyword>
<dbReference type="GO" id="GO:0008657">
    <property type="term" value="F:DNA topoisomerase type II (double strand cut, ATP-hydrolyzing) inhibitor activity"/>
    <property type="evidence" value="ECO:0007669"/>
    <property type="project" value="InterPro"/>
</dbReference>
<dbReference type="InterPro" id="IPR002712">
    <property type="entry name" value="CcdB"/>
</dbReference>
<dbReference type="EMBL" id="WTVM01000040">
    <property type="protein sequence ID" value="NMG03042.1"/>
    <property type="molecule type" value="Genomic_DNA"/>
</dbReference>
<protein>
    <recommendedName>
        <fullName evidence="2">Toxin CcdB</fullName>
    </recommendedName>
    <alternativeName>
        <fullName evidence="7">Cytotoxic protein CcdB</fullName>
    </alternativeName>
    <alternativeName>
        <fullName evidence="6">Protein LetD</fullName>
    </alternativeName>
</protein>
<evidence type="ECO:0000256" key="3">
    <source>
        <dbReference type="ARBA" id="ARBA00022491"/>
    </source>
</evidence>
<gene>
    <name evidence="8" type="ORF">GPA21_08650</name>
</gene>
<dbReference type="RefSeq" id="WP_168987799.1">
    <property type="nucleotide sequence ID" value="NZ_CAWPHM010000265.1"/>
</dbReference>
<evidence type="ECO:0000256" key="2">
    <source>
        <dbReference type="ARBA" id="ARBA00015075"/>
    </source>
</evidence>
<dbReference type="InterPro" id="IPR011067">
    <property type="entry name" value="Plasmid_toxin/cell-grow_inhib"/>
</dbReference>
<evidence type="ECO:0000313" key="8">
    <source>
        <dbReference type="EMBL" id="NMG03042.1"/>
    </source>
</evidence>
<dbReference type="Gene3D" id="2.30.30.110">
    <property type="match status" value="1"/>
</dbReference>
<evidence type="ECO:0000256" key="1">
    <source>
        <dbReference type="ARBA" id="ARBA00005230"/>
    </source>
</evidence>